<dbReference type="AlphaFoldDB" id="A0A9D1VGJ5"/>
<evidence type="ECO:0000259" key="6">
    <source>
        <dbReference type="Pfam" id="PF02826"/>
    </source>
</evidence>
<sequence>MKIIMFGTKAQEKQYAQDWAQKTGNEVHMTSAELNDDTVEQVKGFDGVITQQTTSLGSPKVYETLASYGIKQIGTRTAGFDMIDLDAAKENGLTVTRVSIYSPRAIAEMGVTQAMYLNRRIGEFNRRMKEENDFSWSPDMASNEIYNLTVGLVGVGHIGGATAQIYKALGAKVLGYDVAYDPEMEPFLTYADLDTVLEKSDIVSLHTPLLKSTANIIDASALKKMKKTAYLINVARGGLVDTKALIAALKNHEIAGAGLDTLADETTYFGKKVDAADVPEDYKELAAMPNVVITPHVAFFTSTSVRNMVQIALNDTATIVNGGRSRNALIY</sequence>
<dbReference type="EMBL" id="DXFH01000001">
    <property type="protein sequence ID" value="HIX34945.1"/>
    <property type="molecule type" value="Genomic_DNA"/>
</dbReference>
<proteinExistence type="inferred from homology"/>
<dbReference type="InterPro" id="IPR006139">
    <property type="entry name" value="D-isomer_2_OHA_DH_cat_dom"/>
</dbReference>
<feature type="domain" description="D-isomer specific 2-hydroxyacid dehydrogenase catalytic" evidence="5">
    <location>
        <begin position="13"/>
        <end position="329"/>
    </location>
</feature>
<dbReference type="FunFam" id="3.40.50.720:FF:000041">
    <property type="entry name" value="D-3-phosphoglycerate dehydrogenase"/>
    <property type="match status" value="1"/>
</dbReference>
<dbReference type="Pfam" id="PF00389">
    <property type="entry name" value="2-Hacid_dh"/>
    <property type="match status" value="1"/>
</dbReference>
<evidence type="ECO:0000313" key="8">
    <source>
        <dbReference type="Proteomes" id="UP000824231"/>
    </source>
</evidence>
<dbReference type="Pfam" id="PF02826">
    <property type="entry name" value="2-Hacid_dh_C"/>
    <property type="match status" value="1"/>
</dbReference>
<comment type="similarity">
    <text evidence="1 4">Belongs to the D-isomer specific 2-hydroxyacid dehydrogenase family.</text>
</comment>
<dbReference type="Proteomes" id="UP000824231">
    <property type="component" value="Unassembled WGS sequence"/>
</dbReference>
<evidence type="ECO:0000256" key="4">
    <source>
        <dbReference type="RuleBase" id="RU003719"/>
    </source>
</evidence>
<organism evidence="7 8">
    <name type="scientific">Candidatus Limosilactobacillus merdigallinarum</name>
    <dbReference type="NCBI Taxonomy" id="2838652"/>
    <lineage>
        <taxon>Bacteria</taxon>
        <taxon>Bacillati</taxon>
        <taxon>Bacillota</taxon>
        <taxon>Bacilli</taxon>
        <taxon>Lactobacillales</taxon>
        <taxon>Lactobacillaceae</taxon>
        <taxon>Limosilactobacillus</taxon>
    </lineage>
</organism>
<evidence type="ECO:0000256" key="1">
    <source>
        <dbReference type="ARBA" id="ARBA00005854"/>
    </source>
</evidence>
<dbReference type="GO" id="GO:0006564">
    <property type="term" value="P:L-serine biosynthetic process"/>
    <property type="evidence" value="ECO:0007669"/>
    <property type="project" value="UniProtKB-ARBA"/>
</dbReference>
<evidence type="ECO:0000313" key="7">
    <source>
        <dbReference type="EMBL" id="HIX34945.1"/>
    </source>
</evidence>
<comment type="caution">
    <text evidence="7">The sequence shown here is derived from an EMBL/GenBank/DDBJ whole genome shotgun (WGS) entry which is preliminary data.</text>
</comment>
<dbReference type="PANTHER" id="PTHR43026">
    <property type="entry name" value="2-HYDROXYACID DEHYDROGENASE HOMOLOG 1-RELATED"/>
    <property type="match status" value="1"/>
</dbReference>
<dbReference type="CDD" id="cd12186">
    <property type="entry name" value="LDH"/>
    <property type="match status" value="1"/>
</dbReference>
<dbReference type="InterPro" id="IPR036291">
    <property type="entry name" value="NAD(P)-bd_dom_sf"/>
</dbReference>
<name>A0A9D1VGJ5_9LACO</name>
<dbReference type="SUPFAM" id="SSF52283">
    <property type="entry name" value="Formate/glycerate dehydrogenase catalytic domain-like"/>
    <property type="match status" value="1"/>
</dbReference>
<dbReference type="GO" id="GO:0047545">
    <property type="term" value="F:(S)-2-hydroxyglutarate dehydrogenase activity"/>
    <property type="evidence" value="ECO:0007669"/>
    <property type="project" value="UniProtKB-ARBA"/>
</dbReference>
<dbReference type="InterPro" id="IPR006140">
    <property type="entry name" value="D-isomer_DH_NAD-bd"/>
</dbReference>
<gene>
    <name evidence="7" type="ORF">H9856_00795</name>
</gene>
<accession>A0A9D1VGJ5</accession>
<keyword evidence="3" id="KW-0520">NAD</keyword>
<evidence type="ECO:0000256" key="3">
    <source>
        <dbReference type="ARBA" id="ARBA00023027"/>
    </source>
</evidence>
<dbReference type="InterPro" id="IPR029753">
    <property type="entry name" value="D-isomer_DH_CS"/>
</dbReference>
<feature type="domain" description="D-isomer specific 2-hydroxyacid dehydrogenase NAD-binding" evidence="6">
    <location>
        <begin position="112"/>
        <end position="298"/>
    </location>
</feature>
<protein>
    <submittedName>
        <fullName evidence="7">D-2-hydroxyacid dehydrogenase</fullName>
    </submittedName>
</protein>
<dbReference type="PROSITE" id="PS00671">
    <property type="entry name" value="D_2_HYDROXYACID_DH_3"/>
    <property type="match status" value="1"/>
</dbReference>
<evidence type="ECO:0000259" key="5">
    <source>
        <dbReference type="Pfam" id="PF00389"/>
    </source>
</evidence>
<dbReference type="Gene3D" id="3.40.50.720">
    <property type="entry name" value="NAD(P)-binding Rossmann-like Domain"/>
    <property type="match status" value="2"/>
</dbReference>
<evidence type="ECO:0000256" key="2">
    <source>
        <dbReference type="ARBA" id="ARBA00023002"/>
    </source>
</evidence>
<dbReference type="PROSITE" id="PS00670">
    <property type="entry name" value="D_2_HYDROXYACID_DH_2"/>
    <property type="match status" value="1"/>
</dbReference>
<dbReference type="SUPFAM" id="SSF51735">
    <property type="entry name" value="NAD(P)-binding Rossmann-fold domains"/>
    <property type="match status" value="1"/>
</dbReference>
<dbReference type="GO" id="GO:0008720">
    <property type="term" value="F:D-lactate dehydrogenase (NAD+) activity"/>
    <property type="evidence" value="ECO:0007669"/>
    <property type="project" value="TreeGrafter"/>
</dbReference>
<dbReference type="PANTHER" id="PTHR43026:SF1">
    <property type="entry name" value="2-HYDROXYACID DEHYDROGENASE HOMOLOG 1-RELATED"/>
    <property type="match status" value="1"/>
</dbReference>
<dbReference type="InterPro" id="IPR058205">
    <property type="entry name" value="D-LDH-like"/>
</dbReference>
<reference evidence="7" key="2">
    <citation type="submission" date="2021-04" db="EMBL/GenBank/DDBJ databases">
        <authorList>
            <person name="Gilroy R."/>
        </authorList>
    </citation>
    <scope>NUCLEOTIDE SEQUENCE</scope>
    <source>
        <strain evidence="7">ChiSxjej3B15-572</strain>
    </source>
</reference>
<keyword evidence="2 4" id="KW-0560">Oxidoreductase</keyword>
<dbReference type="GO" id="GO:0051287">
    <property type="term" value="F:NAD binding"/>
    <property type="evidence" value="ECO:0007669"/>
    <property type="project" value="InterPro"/>
</dbReference>
<dbReference type="GO" id="GO:0004617">
    <property type="term" value="F:phosphoglycerate dehydrogenase activity"/>
    <property type="evidence" value="ECO:0007669"/>
    <property type="project" value="UniProtKB-ARBA"/>
</dbReference>
<reference evidence="7" key="1">
    <citation type="journal article" date="2021" name="PeerJ">
        <title>Extensive microbial diversity within the chicken gut microbiome revealed by metagenomics and culture.</title>
        <authorList>
            <person name="Gilroy R."/>
            <person name="Ravi A."/>
            <person name="Getino M."/>
            <person name="Pursley I."/>
            <person name="Horton D.L."/>
            <person name="Alikhan N.F."/>
            <person name="Baker D."/>
            <person name="Gharbi K."/>
            <person name="Hall N."/>
            <person name="Watson M."/>
            <person name="Adriaenssens E.M."/>
            <person name="Foster-Nyarko E."/>
            <person name="Jarju S."/>
            <person name="Secka A."/>
            <person name="Antonio M."/>
            <person name="Oren A."/>
            <person name="Chaudhuri R.R."/>
            <person name="La Ragione R."/>
            <person name="Hildebrand F."/>
            <person name="Pallen M.J."/>
        </authorList>
    </citation>
    <scope>NUCLEOTIDE SEQUENCE</scope>
    <source>
        <strain evidence="7">ChiSxjej3B15-572</strain>
    </source>
</reference>